<organism evidence="3 4">
    <name type="scientific">Streptococcus pyogenes</name>
    <dbReference type="NCBI Taxonomy" id="1314"/>
    <lineage>
        <taxon>Bacteria</taxon>
        <taxon>Bacillati</taxon>
        <taxon>Bacillota</taxon>
        <taxon>Bacilli</taxon>
        <taxon>Lactobacillales</taxon>
        <taxon>Streptococcaceae</taxon>
        <taxon>Streptococcus</taxon>
    </lineage>
</organism>
<dbReference type="RefSeq" id="WP_023611895.1">
    <property type="nucleotide sequence ID" value="NZ_CAAINW010000004.1"/>
</dbReference>
<feature type="chain" id="PRO_5043971986" evidence="2">
    <location>
        <begin position="32"/>
        <end position="151"/>
    </location>
</feature>
<comment type="caution">
    <text evidence="3">The sequence shown here is derived from an EMBL/GenBank/DDBJ whole genome shotgun (WGS) entry which is preliminary data.</text>
</comment>
<dbReference type="AlphaFoldDB" id="A0A5S4TLX4"/>
<dbReference type="Proteomes" id="UP000325300">
    <property type="component" value="Unassembled WGS sequence"/>
</dbReference>
<proteinExistence type="predicted"/>
<gene>
    <name evidence="3" type="ORF">E0F67_03465</name>
</gene>
<protein>
    <submittedName>
        <fullName evidence="3">Uncharacterized protein</fullName>
    </submittedName>
</protein>
<feature type="region of interest" description="Disordered" evidence="1">
    <location>
        <begin position="30"/>
        <end position="75"/>
    </location>
</feature>
<accession>A0A5S4TLX4</accession>
<sequence length="151" mass="16873">MKTKSKRFLNLATLCLALLGTTLLMAHPVNAEGVPSDPQSVTQDSGQRDSSKDQQEGVEGSYWNNDEELRKRQEEAYQAGWDAGRLAGKDAEQPNVEIGNIPPSKKYDYTYFDGDYRDGYQGGHRQGWDEGHPVQATLIWLWGLVSELLGL</sequence>
<feature type="compositionally biased region" description="Basic and acidic residues" evidence="1">
    <location>
        <begin position="46"/>
        <end position="55"/>
    </location>
</feature>
<evidence type="ECO:0000256" key="2">
    <source>
        <dbReference type="SAM" id="SignalP"/>
    </source>
</evidence>
<feature type="signal peptide" evidence="2">
    <location>
        <begin position="1"/>
        <end position="31"/>
    </location>
</feature>
<reference evidence="3 4" key="1">
    <citation type="submission" date="2019-02" db="EMBL/GenBank/DDBJ databases">
        <title>Novel genomic isolates of S. pyogenes and S. dysgalactiae subsp. equisimilis associated to necrotising fasciitis (NSTI).</title>
        <authorList>
            <person name="Barrantes I."/>
        </authorList>
    </citation>
    <scope>NUCLEOTIDE SEQUENCE [LARGE SCALE GENOMIC DNA]</scope>
    <source>
        <strain evidence="3 4">SPY5003</strain>
    </source>
</reference>
<dbReference type="EMBL" id="SJLI01000001">
    <property type="protein sequence ID" value="TYK96114.1"/>
    <property type="molecule type" value="Genomic_DNA"/>
</dbReference>
<evidence type="ECO:0000313" key="3">
    <source>
        <dbReference type="EMBL" id="TYK96114.1"/>
    </source>
</evidence>
<keyword evidence="2" id="KW-0732">Signal</keyword>
<name>A0A5S4TLX4_STRPY</name>
<evidence type="ECO:0000256" key="1">
    <source>
        <dbReference type="SAM" id="MobiDB-lite"/>
    </source>
</evidence>
<evidence type="ECO:0000313" key="4">
    <source>
        <dbReference type="Proteomes" id="UP000325300"/>
    </source>
</evidence>